<name>A0AAD7YLL5_MYTSE</name>
<organism evidence="2 3">
    <name type="scientific">Mythimna separata</name>
    <name type="common">Oriental armyworm</name>
    <name type="synonym">Pseudaletia separata</name>
    <dbReference type="NCBI Taxonomy" id="271217"/>
    <lineage>
        <taxon>Eukaryota</taxon>
        <taxon>Metazoa</taxon>
        <taxon>Ecdysozoa</taxon>
        <taxon>Arthropoda</taxon>
        <taxon>Hexapoda</taxon>
        <taxon>Insecta</taxon>
        <taxon>Pterygota</taxon>
        <taxon>Neoptera</taxon>
        <taxon>Endopterygota</taxon>
        <taxon>Lepidoptera</taxon>
        <taxon>Glossata</taxon>
        <taxon>Ditrysia</taxon>
        <taxon>Noctuoidea</taxon>
        <taxon>Noctuidae</taxon>
        <taxon>Noctuinae</taxon>
        <taxon>Hadenini</taxon>
        <taxon>Mythimna</taxon>
    </lineage>
</organism>
<protein>
    <submittedName>
        <fullName evidence="2">Uncharacterized protein</fullName>
    </submittedName>
</protein>
<keyword evidence="1" id="KW-0472">Membrane</keyword>
<sequence length="201" mass="22824">MPVGIPQFRRCCFCLPLRPGLLAWGYFKIIADLLITPVALTQLWYCLYFLEEAPKHYVYIGHMIIWSHLLAAVSFLTFLMFVVEFAASIMFVIAAHKKNVGLVRGYYIYSIVVFVISTHLFLLEVVLTYKAIRGASYSAAVCAVMFVGYLIFLLVQAYFILLVRSQMIKLKARRQCKFVNNTTEAQGMMGGKQNETAVGHV</sequence>
<dbReference type="Proteomes" id="UP001231518">
    <property type="component" value="Chromosome 3"/>
</dbReference>
<accession>A0AAD7YLL5</accession>
<reference evidence="2" key="1">
    <citation type="submission" date="2023-03" db="EMBL/GenBank/DDBJ databases">
        <title>Chromosome-level genomes of two armyworms, Mythimna separata and Mythimna loreyi, provide insights into the biosynthesis and reception of sex pheromones.</title>
        <authorList>
            <person name="Zhao H."/>
        </authorList>
    </citation>
    <scope>NUCLEOTIDE SEQUENCE</scope>
    <source>
        <strain evidence="2">BeijingLab</strain>
        <tissue evidence="2">Pupa</tissue>
    </source>
</reference>
<dbReference type="EMBL" id="JARGEI010000014">
    <property type="protein sequence ID" value="KAJ8720033.1"/>
    <property type="molecule type" value="Genomic_DNA"/>
</dbReference>
<gene>
    <name evidence="2" type="ORF">PYW07_012076</name>
</gene>
<comment type="caution">
    <text evidence="2">The sequence shown here is derived from an EMBL/GenBank/DDBJ whole genome shotgun (WGS) entry which is preliminary data.</text>
</comment>
<evidence type="ECO:0000313" key="3">
    <source>
        <dbReference type="Proteomes" id="UP001231518"/>
    </source>
</evidence>
<feature type="transmembrane region" description="Helical" evidence="1">
    <location>
        <begin position="135"/>
        <end position="163"/>
    </location>
</feature>
<keyword evidence="1" id="KW-1133">Transmembrane helix</keyword>
<feature type="transmembrane region" description="Helical" evidence="1">
    <location>
        <begin position="106"/>
        <end position="129"/>
    </location>
</feature>
<keyword evidence="3" id="KW-1185">Reference proteome</keyword>
<feature type="transmembrane region" description="Helical" evidence="1">
    <location>
        <begin position="65"/>
        <end position="94"/>
    </location>
</feature>
<evidence type="ECO:0000256" key="1">
    <source>
        <dbReference type="SAM" id="Phobius"/>
    </source>
</evidence>
<keyword evidence="1" id="KW-0812">Transmembrane</keyword>
<feature type="transmembrane region" description="Helical" evidence="1">
    <location>
        <begin position="21"/>
        <end position="45"/>
    </location>
</feature>
<dbReference type="AlphaFoldDB" id="A0AAD7YLL5"/>
<proteinExistence type="predicted"/>
<evidence type="ECO:0000313" key="2">
    <source>
        <dbReference type="EMBL" id="KAJ8720033.1"/>
    </source>
</evidence>